<keyword evidence="5" id="KW-0560">Oxidoreductase</keyword>
<dbReference type="PIRSF" id="PIRSF016578">
    <property type="entry name" value="HsaA"/>
    <property type="match status" value="1"/>
</dbReference>
<evidence type="ECO:0000313" key="10">
    <source>
        <dbReference type="Proteomes" id="UP001057702"/>
    </source>
</evidence>
<feature type="domain" description="Acyl-CoA oxidase/dehydrogenase middle" evidence="7">
    <location>
        <begin position="128"/>
        <end position="223"/>
    </location>
</feature>
<feature type="domain" description="Acyl-CoA dehydrogenase/oxidase C-terminal" evidence="6">
    <location>
        <begin position="235"/>
        <end position="384"/>
    </location>
</feature>
<dbReference type="Gene3D" id="2.40.110.10">
    <property type="entry name" value="Butyryl-CoA Dehydrogenase, subunit A, domain 2"/>
    <property type="match status" value="1"/>
</dbReference>
<dbReference type="PANTHER" id="PTHR43884:SF12">
    <property type="entry name" value="ISOVALERYL-COA DEHYDROGENASE, MITOCHONDRIAL-RELATED"/>
    <property type="match status" value="1"/>
</dbReference>
<dbReference type="InterPro" id="IPR036250">
    <property type="entry name" value="AcylCo_DH-like_C"/>
</dbReference>
<keyword evidence="10" id="KW-1185">Reference proteome</keyword>
<evidence type="ECO:0000259" key="7">
    <source>
        <dbReference type="Pfam" id="PF02770"/>
    </source>
</evidence>
<dbReference type="Pfam" id="PF02771">
    <property type="entry name" value="Acyl-CoA_dh_N"/>
    <property type="match status" value="1"/>
</dbReference>
<comment type="cofactor">
    <cofactor evidence="1 5">
        <name>FAD</name>
        <dbReference type="ChEBI" id="CHEBI:57692"/>
    </cofactor>
</comment>
<proteinExistence type="inferred from homology"/>
<organism evidence="9 10">
    <name type="scientific">Streptomyces humicola</name>
    <dbReference type="NCBI Taxonomy" id="2953240"/>
    <lineage>
        <taxon>Bacteria</taxon>
        <taxon>Bacillati</taxon>
        <taxon>Actinomycetota</taxon>
        <taxon>Actinomycetes</taxon>
        <taxon>Kitasatosporales</taxon>
        <taxon>Streptomycetaceae</taxon>
        <taxon>Streptomyces</taxon>
    </lineage>
</organism>
<dbReference type="InterPro" id="IPR013786">
    <property type="entry name" value="AcylCoA_DH/ox_N"/>
</dbReference>
<dbReference type="InterPro" id="IPR006091">
    <property type="entry name" value="Acyl-CoA_Oxase/DH_mid-dom"/>
</dbReference>
<dbReference type="SUPFAM" id="SSF56645">
    <property type="entry name" value="Acyl-CoA dehydrogenase NM domain-like"/>
    <property type="match status" value="1"/>
</dbReference>
<accession>A0ABT1PT75</accession>
<dbReference type="InterPro" id="IPR009100">
    <property type="entry name" value="AcylCoA_DH/oxidase_NM_dom_sf"/>
</dbReference>
<dbReference type="Pfam" id="PF02770">
    <property type="entry name" value="Acyl-CoA_dh_M"/>
    <property type="match status" value="1"/>
</dbReference>
<evidence type="ECO:0000259" key="6">
    <source>
        <dbReference type="Pfam" id="PF00441"/>
    </source>
</evidence>
<dbReference type="RefSeq" id="WP_255919786.1">
    <property type="nucleotide sequence ID" value="NZ_JANFNG010000005.1"/>
</dbReference>
<dbReference type="InterPro" id="IPR009075">
    <property type="entry name" value="AcylCo_DH/oxidase_C"/>
</dbReference>
<dbReference type="SUPFAM" id="SSF47203">
    <property type="entry name" value="Acyl-CoA dehydrogenase C-terminal domain-like"/>
    <property type="match status" value="1"/>
</dbReference>
<evidence type="ECO:0000256" key="2">
    <source>
        <dbReference type="ARBA" id="ARBA00009347"/>
    </source>
</evidence>
<dbReference type="Gene3D" id="1.10.540.10">
    <property type="entry name" value="Acyl-CoA dehydrogenase/oxidase, N-terminal domain"/>
    <property type="match status" value="1"/>
</dbReference>
<name>A0ABT1PT75_9ACTN</name>
<evidence type="ECO:0000259" key="8">
    <source>
        <dbReference type="Pfam" id="PF02771"/>
    </source>
</evidence>
<protein>
    <submittedName>
        <fullName evidence="9">Acyl-CoA dehydrogenase family protein</fullName>
    </submittedName>
</protein>
<dbReference type="Proteomes" id="UP001057702">
    <property type="component" value="Unassembled WGS sequence"/>
</dbReference>
<evidence type="ECO:0000256" key="5">
    <source>
        <dbReference type="RuleBase" id="RU362125"/>
    </source>
</evidence>
<keyword evidence="4 5" id="KW-0274">FAD</keyword>
<comment type="similarity">
    <text evidence="2 5">Belongs to the acyl-CoA dehydrogenase family.</text>
</comment>
<dbReference type="PANTHER" id="PTHR43884">
    <property type="entry name" value="ACYL-COA DEHYDROGENASE"/>
    <property type="match status" value="1"/>
</dbReference>
<gene>
    <name evidence="9" type="ORF">NGB36_09780</name>
</gene>
<dbReference type="Gene3D" id="1.20.140.10">
    <property type="entry name" value="Butyryl-CoA Dehydrogenase, subunit A, domain 3"/>
    <property type="match status" value="1"/>
</dbReference>
<dbReference type="EMBL" id="JANFNG010000005">
    <property type="protein sequence ID" value="MCQ4080881.1"/>
    <property type="molecule type" value="Genomic_DNA"/>
</dbReference>
<evidence type="ECO:0000256" key="4">
    <source>
        <dbReference type="ARBA" id="ARBA00022827"/>
    </source>
</evidence>
<dbReference type="InterPro" id="IPR046373">
    <property type="entry name" value="Acyl-CoA_Oxase/DH_mid-dom_sf"/>
</dbReference>
<comment type="caution">
    <text evidence="9">The sequence shown here is derived from an EMBL/GenBank/DDBJ whole genome shotgun (WGS) entry which is preliminary data.</text>
</comment>
<evidence type="ECO:0000256" key="1">
    <source>
        <dbReference type="ARBA" id="ARBA00001974"/>
    </source>
</evidence>
<evidence type="ECO:0000256" key="3">
    <source>
        <dbReference type="ARBA" id="ARBA00022630"/>
    </source>
</evidence>
<feature type="domain" description="Acyl-CoA dehydrogenase/oxidase N-terminal" evidence="8">
    <location>
        <begin position="12"/>
        <end position="122"/>
    </location>
</feature>
<keyword evidence="3 5" id="KW-0285">Flavoprotein</keyword>
<dbReference type="InterPro" id="IPR006089">
    <property type="entry name" value="Acyl-CoA_DH_CS"/>
</dbReference>
<evidence type="ECO:0000313" key="9">
    <source>
        <dbReference type="EMBL" id="MCQ4080881.1"/>
    </source>
</evidence>
<reference evidence="9" key="1">
    <citation type="submission" date="2022-06" db="EMBL/GenBank/DDBJ databases">
        <title>Draft genome sequence of Streptomyces sp. RB6PN25 isolated from peat swamp forest in Thailand.</title>
        <authorList>
            <person name="Duangmal K."/>
            <person name="Klaysubun C."/>
        </authorList>
    </citation>
    <scope>NUCLEOTIDE SEQUENCE</scope>
    <source>
        <strain evidence="9">RB6PN25</strain>
    </source>
</reference>
<dbReference type="PROSITE" id="PS00072">
    <property type="entry name" value="ACYL_COA_DH_1"/>
    <property type="match status" value="1"/>
</dbReference>
<dbReference type="Pfam" id="PF00441">
    <property type="entry name" value="Acyl-CoA_dh_1"/>
    <property type="match status" value="1"/>
</dbReference>
<dbReference type="InterPro" id="IPR037069">
    <property type="entry name" value="AcylCoA_DH/ox_N_sf"/>
</dbReference>
<sequence length="385" mass="41087">MTTIALATGSGSDHHDELTMMVREFATKRIRPVTEDLDATERFPSEIYEHMGQLGLFGITIPETDGGSGGTVTDYVSVMEELSYGYASVADQCGLVELVGSLLATFGSEQQKATYLPGLLAGTTRCSYALTEPGAGSDLGGLKTTARKDGNDWILNGEKIFIHNAPVADFAMVLAVTDPDKGKRGGMSMFLVEADLPGVQRAYHEKKMGQKASPVGGFIFSDVRLPADALLGAEGAGFSAVLQVLEKGRLGIGALANGISRAALDTAREHAQSRTQFGQPIGQFQAVAFTLADMATDYEAARLLLRRGAELLDRGEPAGMACSMAKLFASEASIRTTSRAVQILGGSGYIRGVEAERLYRDARITTIYEGTSEVQRLIISRSLLR</sequence>